<protein>
    <submittedName>
        <fullName evidence="2">GNAT family N-acetyltransferase</fullName>
    </submittedName>
</protein>
<dbReference type="Pfam" id="PF13480">
    <property type="entry name" value="Acetyltransf_6"/>
    <property type="match status" value="1"/>
</dbReference>
<feature type="domain" description="BioF2-like acetyltransferase" evidence="1">
    <location>
        <begin position="136"/>
        <end position="271"/>
    </location>
</feature>
<dbReference type="SUPFAM" id="SSF55729">
    <property type="entry name" value="Acyl-CoA N-acyltransferases (Nat)"/>
    <property type="match status" value="1"/>
</dbReference>
<dbReference type="Pfam" id="PF01963">
    <property type="entry name" value="TraB_PrgY_gumN"/>
    <property type="match status" value="1"/>
</dbReference>
<proteinExistence type="predicted"/>
<dbReference type="EMBL" id="CP065938">
    <property type="protein sequence ID" value="UWX06014.1"/>
    <property type="molecule type" value="Genomic_DNA"/>
</dbReference>
<evidence type="ECO:0000313" key="3">
    <source>
        <dbReference type="Proteomes" id="UP001058120"/>
    </source>
</evidence>
<dbReference type="Gene3D" id="3.40.630.30">
    <property type="match status" value="1"/>
</dbReference>
<dbReference type="InterPro" id="IPR038740">
    <property type="entry name" value="BioF2-like_GNAT_dom"/>
</dbReference>
<dbReference type="Proteomes" id="UP001058120">
    <property type="component" value="Chromosome"/>
</dbReference>
<dbReference type="RefSeq" id="WP_334315610.1">
    <property type="nucleotide sequence ID" value="NZ_CP065938.1"/>
</dbReference>
<dbReference type="CDD" id="cd14789">
    <property type="entry name" value="Tiki"/>
    <property type="match status" value="1"/>
</dbReference>
<keyword evidence="3" id="KW-1185">Reference proteome</keyword>
<dbReference type="InterPro" id="IPR016181">
    <property type="entry name" value="Acyl_CoA_acyltransferase"/>
</dbReference>
<evidence type="ECO:0000313" key="2">
    <source>
        <dbReference type="EMBL" id="UWX06014.1"/>
    </source>
</evidence>
<sequence length="616" mass="71352">MPENDRIFHLETSALENPEQEGLFRKLIDFAKVPEHSPGLMRAMSQGSAFCIGEYFFIHDDDWLMSIAYPLRGAYSHEDFEEAFKHACKEAMKHCGQQTLRCFAIGPELPRRLQNNIVDHDRFYVLSANARIPVRLRSPVRKAEEVLRIEESTVFTPAHRRLWAEFMGRADRGETASLAPHVRELYARTPEALSETAKSGYLRLLNAWDSEGHLVACLMLDYAPKNFVSYILGAHSRTHYVPHAVDLLFASMIERAKAEGKRFIHLGLGVNDGILRFKKKWGAVPSLPYVMAEWRQETENETQSLAQDFALALLRSSTMTKRQILAMRPEQRPFAMIYEVEKNGKISWLCGTAHFFRYSFEDSFRKLFRKVDHVIFEGPLDDNFMAEVDKNGKSLEPDFIPLIKQLTETEIRKLERVVRGPEGRVVRFLGLEASKKADVREILSTMRPWCAFFSLWTAFLERLEWQCSVDMEAWRIARDMGKNVIGMENLEEQLVSLNSVPVERVLAYFRNCHEWKIYSQRNLKAYLAGDLEGMMGSSAEFPTRTGAVISLRDQRFRERMRPYLEEGRTAVFVGAAHLLNLRWMLAEDGYTLRRCLPGISHKLKAFLHNEKEVRWW</sequence>
<gene>
    <name evidence="2" type="ORF">JBF11_01440</name>
</gene>
<reference evidence="2" key="1">
    <citation type="submission" date="2020-12" db="EMBL/GenBank/DDBJ databases">
        <title>Taurinivorans muris gen. nov., sp. nov., fundamental and realized metabolic niche of a ubiquitous sulfidogenic bacterium in the murine intestine.</title>
        <authorList>
            <person name="Ye H."/>
            <person name="Hanson B.T."/>
            <person name="Loy A."/>
        </authorList>
    </citation>
    <scope>NUCLEOTIDE SEQUENCE</scope>
    <source>
        <strain evidence="2">LT0009</strain>
    </source>
</reference>
<evidence type="ECO:0000259" key="1">
    <source>
        <dbReference type="Pfam" id="PF13480"/>
    </source>
</evidence>
<organism evidence="2 3">
    <name type="scientific">Taurinivorans muris</name>
    <dbReference type="NCBI Taxonomy" id="2787751"/>
    <lineage>
        <taxon>Bacteria</taxon>
        <taxon>Pseudomonadati</taxon>
        <taxon>Thermodesulfobacteriota</taxon>
        <taxon>Desulfovibrionia</taxon>
        <taxon>Desulfovibrionales</taxon>
        <taxon>Desulfovibrionaceae</taxon>
        <taxon>Taurinivorans</taxon>
    </lineage>
</organism>
<dbReference type="InterPro" id="IPR002816">
    <property type="entry name" value="TraB/PrgY/GumN_fam"/>
</dbReference>
<accession>A0ABY5Y1F3</accession>
<name>A0ABY5Y1F3_9BACT</name>